<dbReference type="PANTHER" id="PTHR10953:SF162">
    <property type="entry name" value="SUMO-ACTIVATING ENZYME SUBUNIT 1"/>
    <property type="match status" value="1"/>
</dbReference>
<protein>
    <submittedName>
        <fullName evidence="5">Ubiquitin-activating enzyme e1 protein</fullName>
    </submittedName>
</protein>
<keyword evidence="6" id="KW-1185">Reference proteome</keyword>
<dbReference type="InterPro" id="IPR035985">
    <property type="entry name" value="Ubiquitin-activating_enz"/>
</dbReference>
<evidence type="ECO:0000256" key="2">
    <source>
        <dbReference type="ARBA" id="ARBA00005673"/>
    </source>
</evidence>
<evidence type="ECO:0000313" key="5">
    <source>
        <dbReference type="EMBL" id="KHJ93885.1"/>
    </source>
</evidence>
<gene>
    <name evidence="5" type="ORF">OESDEN_06197</name>
</gene>
<dbReference type="GO" id="GO:0005737">
    <property type="term" value="C:cytoplasm"/>
    <property type="evidence" value="ECO:0007669"/>
    <property type="project" value="TreeGrafter"/>
</dbReference>
<evidence type="ECO:0000256" key="3">
    <source>
        <dbReference type="ARBA" id="ARBA00022598"/>
    </source>
</evidence>
<proteinExistence type="inferred from homology"/>
<dbReference type="OrthoDB" id="10252231at2759"/>
<dbReference type="GO" id="GO:0019948">
    <property type="term" value="F:SUMO activating enzyme activity"/>
    <property type="evidence" value="ECO:0007669"/>
    <property type="project" value="TreeGrafter"/>
</dbReference>
<accession>A0A0B1TER9</accession>
<dbReference type="InterPro" id="IPR045886">
    <property type="entry name" value="ThiF/MoeB/HesA"/>
</dbReference>
<dbReference type="SMART" id="SM00985">
    <property type="entry name" value="UBA_e1_C"/>
    <property type="match status" value="1"/>
</dbReference>
<dbReference type="Pfam" id="PF10585">
    <property type="entry name" value="UBA_E1_SCCH"/>
    <property type="match status" value="1"/>
</dbReference>
<dbReference type="GO" id="GO:0016925">
    <property type="term" value="P:protein sumoylation"/>
    <property type="evidence" value="ECO:0007669"/>
    <property type="project" value="TreeGrafter"/>
</dbReference>
<dbReference type="InterPro" id="IPR032420">
    <property type="entry name" value="E1_4HB"/>
</dbReference>
<feature type="non-terminal residue" evidence="5">
    <location>
        <position position="1"/>
    </location>
</feature>
<dbReference type="InterPro" id="IPR032418">
    <property type="entry name" value="E1_FCCH"/>
</dbReference>
<dbReference type="InterPro" id="IPR019572">
    <property type="entry name" value="UBA_E1_SCCH"/>
</dbReference>
<dbReference type="GO" id="GO:0031510">
    <property type="term" value="C:SUMO activating enzyme complex"/>
    <property type="evidence" value="ECO:0007669"/>
    <property type="project" value="TreeGrafter"/>
</dbReference>
<evidence type="ECO:0000259" key="4">
    <source>
        <dbReference type="SMART" id="SM00985"/>
    </source>
</evidence>
<dbReference type="Gene3D" id="3.50.50.80">
    <property type="entry name" value="Ubiquitin-activating enzyme E1, inactive adenylation domain, subdomain 1"/>
    <property type="match status" value="1"/>
</dbReference>
<keyword evidence="3" id="KW-0436">Ligase</keyword>
<dbReference type="PANTHER" id="PTHR10953">
    <property type="entry name" value="UBIQUITIN-ACTIVATING ENZYME E1"/>
    <property type="match status" value="1"/>
</dbReference>
<comment type="similarity">
    <text evidence="2">Belongs to the ubiquitin-activating E1 family.</text>
</comment>
<dbReference type="Pfam" id="PF16191">
    <property type="entry name" value="E1_4HB"/>
    <property type="match status" value="1"/>
</dbReference>
<dbReference type="InterPro" id="IPR018965">
    <property type="entry name" value="Ub-activating_enz_E1_C"/>
</dbReference>
<reference evidence="5 6" key="1">
    <citation type="submission" date="2014-03" db="EMBL/GenBank/DDBJ databases">
        <title>Draft genome of the hookworm Oesophagostomum dentatum.</title>
        <authorList>
            <person name="Mitreva M."/>
        </authorList>
    </citation>
    <scope>NUCLEOTIDE SEQUENCE [LARGE SCALE GENOMIC DNA]</scope>
    <source>
        <strain evidence="5 6">OD-Hann</strain>
    </source>
</reference>
<dbReference type="Pfam" id="PF16190">
    <property type="entry name" value="E1_FCCH"/>
    <property type="match status" value="1"/>
</dbReference>
<dbReference type="SUPFAM" id="SSF69572">
    <property type="entry name" value="Activating enzymes of the ubiquitin-like proteins"/>
    <property type="match status" value="2"/>
</dbReference>
<dbReference type="Proteomes" id="UP000053660">
    <property type="component" value="Unassembled WGS sequence"/>
</dbReference>
<dbReference type="Gene3D" id="3.40.50.12550">
    <property type="entry name" value="Ubiquitin-activating enzyme E1, inactive adenylation domain, subdomain 2"/>
    <property type="match status" value="1"/>
</dbReference>
<comment type="pathway">
    <text evidence="1">Protein modification; protein ubiquitination.</text>
</comment>
<name>A0A0B1TER9_OESDE</name>
<dbReference type="Gene3D" id="3.40.50.720">
    <property type="entry name" value="NAD(P)-binding Rossmann-like Domain"/>
    <property type="match status" value="1"/>
</dbReference>
<organism evidence="5 6">
    <name type="scientific">Oesophagostomum dentatum</name>
    <name type="common">Nodular worm</name>
    <dbReference type="NCBI Taxonomy" id="61180"/>
    <lineage>
        <taxon>Eukaryota</taxon>
        <taxon>Metazoa</taxon>
        <taxon>Ecdysozoa</taxon>
        <taxon>Nematoda</taxon>
        <taxon>Chromadorea</taxon>
        <taxon>Rhabditida</taxon>
        <taxon>Rhabditina</taxon>
        <taxon>Rhabditomorpha</taxon>
        <taxon>Strongyloidea</taxon>
        <taxon>Strongylidae</taxon>
        <taxon>Oesophagostomum</taxon>
    </lineage>
</organism>
<dbReference type="InterPro" id="IPR042302">
    <property type="entry name" value="E1_FCCH_sf"/>
</dbReference>
<dbReference type="InterPro" id="IPR042449">
    <property type="entry name" value="Ub-E1_IAD_1"/>
</dbReference>
<evidence type="ECO:0000313" key="6">
    <source>
        <dbReference type="Proteomes" id="UP000053660"/>
    </source>
</evidence>
<evidence type="ECO:0000256" key="1">
    <source>
        <dbReference type="ARBA" id="ARBA00004906"/>
    </source>
</evidence>
<dbReference type="FunFam" id="2.40.30.180:FF:000001">
    <property type="entry name" value="ubiquitin-like modifier-activating enzyme 1"/>
    <property type="match status" value="1"/>
</dbReference>
<dbReference type="EMBL" id="KN550558">
    <property type="protein sequence ID" value="KHJ93885.1"/>
    <property type="molecule type" value="Genomic_DNA"/>
</dbReference>
<sequence>HLGIRNVTIHDTKNATWWDLSSQYYLTEDDIGKNRAAASFERLAELNDSVNCQLIVDQLTEDLVKQYDLVILTDAPRNMQLKVAGWTRAHKRCLLLADARGLYSYIFADFGDSFLIDDPNGEKVKEFLIEYVDADTGDVTTLENQMHGLEDGDYVTFSEVKGMTELNGCAPIKITVKKPHVFNIGDAAKKLSRYEEGGRVKQVKVPTYASHKPLTESLADPEFIYWDFAKFDYPSQLHALWSALYEFEAKHGRHPNPRSDDDVLLLKAELPGGAEVTDKLLKMFSYQASGNLVTMASVVGGIAAQEAMKAVTHHMTPLKQWLYIDSDDALPGDWSEFDNEKLTEEDCKPKGCRYDGQAAVFGWKYQEALFRQKWFVVGAGGYHACLRDDDTNHHMEMVTAASNLRAENYSIQPADRLKTKQIAGRIIPAIATTTATVAGLVCIELYKMIGSNGLPKTPMSRFKNGFINLALPFFGFSEPIAAPVKKYNDTAFTLWDRLEIQGPKSLQEAVDWIQVSKTKSFICFSFPLLFLSSC</sequence>
<feature type="domain" description="Ubiquitin-activating enzyme E1 C-terminal" evidence="4">
    <location>
        <begin position="462"/>
        <end position="529"/>
    </location>
</feature>
<dbReference type="AlphaFoldDB" id="A0A0B1TER9"/>
<dbReference type="Gene3D" id="2.40.30.180">
    <property type="entry name" value="Ubiquitin-activating enzyme E1, FCCH domain"/>
    <property type="match status" value="1"/>
</dbReference>